<keyword evidence="6" id="KW-1185">Reference proteome</keyword>
<comment type="similarity">
    <text evidence="1">Belongs to the SIN1 family.</text>
</comment>
<feature type="compositionally biased region" description="Gly residues" evidence="2">
    <location>
        <begin position="317"/>
        <end position="340"/>
    </location>
</feature>
<dbReference type="InterPro" id="IPR008828">
    <property type="entry name" value="Sin1/Avo1"/>
</dbReference>
<feature type="domain" description="SIN1-type PH" evidence="4">
    <location>
        <begin position="775"/>
        <end position="896"/>
    </location>
</feature>
<feature type="region of interest" description="Disordered" evidence="2">
    <location>
        <begin position="280"/>
        <end position="299"/>
    </location>
</feature>
<evidence type="ECO:0000256" key="1">
    <source>
        <dbReference type="ARBA" id="ARBA00009407"/>
    </source>
</evidence>
<evidence type="ECO:0000313" key="5">
    <source>
        <dbReference type="EMBL" id="KAK0522596.1"/>
    </source>
</evidence>
<reference evidence="5" key="1">
    <citation type="journal article" date="2023" name="PhytoFront">
        <title>Draft Genome Resources of Seven Strains of Tilletia horrida, Causal Agent of Kernel Smut of Rice.</title>
        <authorList>
            <person name="Khanal S."/>
            <person name="Antony Babu S."/>
            <person name="Zhou X.G."/>
        </authorList>
    </citation>
    <scope>NUCLEOTIDE SEQUENCE</scope>
    <source>
        <strain evidence="5">TX3</strain>
    </source>
</reference>
<dbReference type="AlphaFoldDB" id="A0AAN6JND8"/>
<feature type="region of interest" description="Disordered" evidence="2">
    <location>
        <begin position="317"/>
        <end position="341"/>
    </location>
</feature>
<name>A0AAN6JND8_9BASI</name>
<feature type="compositionally biased region" description="Low complexity" evidence="2">
    <location>
        <begin position="163"/>
        <end position="172"/>
    </location>
</feature>
<feature type="compositionally biased region" description="Low complexity" evidence="2">
    <location>
        <begin position="182"/>
        <end position="194"/>
    </location>
</feature>
<sequence length="907" mass="93154">MSILADADWVTHSLRVGYLRYVDDHYARQVIEFPFEGSHGLDFKTGDPGLGMAVDAQNARGPRSLPYHSGFPADNAGPSDALGAVPSATVRPNAGQPRGLPNNLTPYPAGIPSTSASAQLASTATGPDAGATVELPRPNAAQPFTQADLLQPRSRSRPRARSRPSGASFSGSQMSGTTAVDPAITVTSSSTTAVPPIPGEKPSSKSNSSNSTQPAGKSGIAEEEPPPPLLFEKLPLKEVRARSQQERPQVSAIAASLQAESDAAANPFAKLYRDVCGRNASATASPAPPSPAPSAPAAPNVGRVRHGPSAGAIVGRSFGGIRGRMPMGGGPGGKRPGGPGRIEVYFPFANKAANAKLPPPSPTSSSSKSGPLALNARAGSMTLSVRVEAKMEEVIGYALYCYVDAKWSPSLTEIKDWAQGDQDEIKLTTLGYCLRIVDDGEVDDDFPALDRSLAVGKFGGDEFAVCQASPSQIKENEVASAPYRASRKAALAASLKAASKAAAKTQDTAASGDLLSPSAAVTISAGSVTPQLTGNLAAITAGKLSSATQGGGNALLSVPGAVGPGTSANSATPVNTAGGMTTSVTPTPNAAGSTLNPGGGGGGGIAGGGAAAAAMTAATTTPLSSSVNVSRSFMASGLAAAGAGAGGQQLEATVFLRVLHMAKQNVDVKILIQVPASMYFADVLDLICRKVQEENPQEWALLAPYGGQDVVVPLNRTVESLDEACDLKLVKRDTLAERGAIGRLTAPGGNPNTSIFASRNKSSQQDSASALDMSAYKSWKVIRAARSARMFSKPERLLTLDGEWIWIEPSDTRQFSARPTSFHISAVVACKQSTKGGAAFKLVVRRQPSLADTTTTGGSSSAAAAGVGRDTKRYDLEAESANDAEEIVHEILKVMARRQQSGAEQGA</sequence>
<evidence type="ECO:0000259" key="4">
    <source>
        <dbReference type="Pfam" id="PF16979"/>
    </source>
</evidence>
<dbReference type="GO" id="GO:0031932">
    <property type="term" value="C:TORC2 complex"/>
    <property type="evidence" value="ECO:0007669"/>
    <property type="project" value="InterPro"/>
</dbReference>
<protein>
    <submittedName>
        <fullName evidence="5">Component of a membrane-bound complex containing the Tor2p kinase</fullName>
    </submittedName>
</protein>
<feature type="domain" description="CRIM" evidence="3">
    <location>
        <begin position="379"/>
        <end position="477"/>
    </location>
</feature>
<comment type="caution">
    <text evidence="5">The sequence shown here is derived from an EMBL/GenBank/DDBJ whole genome shotgun (WGS) entry which is preliminary data.</text>
</comment>
<dbReference type="InterPro" id="IPR031567">
    <property type="entry name" value="CRIM_dom"/>
</dbReference>
<dbReference type="Gene3D" id="2.30.29.30">
    <property type="entry name" value="Pleckstrin-homology domain (PH domain)/Phosphotyrosine-binding domain (PTB)"/>
    <property type="match status" value="1"/>
</dbReference>
<dbReference type="GO" id="GO:0016301">
    <property type="term" value="F:kinase activity"/>
    <property type="evidence" value="ECO:0007669"/>
    <property type="project" value="UniProtKB-KW"/>
</dbReference>
<dbReference type="GO" id="GO:0038203">
    <property type="term" value="P:TORC2 signaling"/>
    <property type="evidence" value="ECO:0007669"/>
    <property type="project" value="TreeGrafter"/>
</dbReference>
<keyword evidence="5" id="KW-0418">Kinase</keyword>
<feature type="region of interest" description="Disordered" evidence="2">
    <location>
        <begin position="68"/>
        <end position="229"/>
    </location>
</feature>
<dbReference type="InterPro" id="IPR011993">
    <property type="entry name" value="PH-like_dom_sf"/>
</dbReference>
<dbReference type="GO" id="GO:0005737">
    <property type="term" value="C:cytoplasm"/>
    <property type="evidence" value="ECO:0007669"/>
    <property type="project" value="TreeGrafter"/>
</dbReference>
<proteinExistence type="inferred from homology"/>
<evidence type="ECO:0000313" key="6">
    <source>
        <dbReference type="Proteomes" id="UP001176521"/>
    </source>
</evidence>
<dbReference type="Pfam" id="PF16979">
    <property type="entry name" value="SIN1_PH"/>
    <property type="match status" value="1"/>
</dbReference>
<dbReference type="PANTHER" id="PTHR13335">
    <property type="entry name" value="TARGET OF RAPAMYCIN COMPLEX 2 SUBUNIT MAPKAP1"/>
    <property type="match status" value="1"/>
</dbReference>
<accession>A0AAN6JND8</accession>
<dbReference type="InterPro" id="IPR031313">
    <property type="entry name" value="Sin1_PH_dom"/>
</dbReference>
<dbReference type="PANTHER" id="PTHR13335:SF1">
    <property type="entry name" value="TARGET OF RAPAMYCIN COMPLEX 2 SUBUNIT MAPKAP1"/>
    <property type="match status" value="1"/>
</dbReference>
<gene>
    <name evidence="5" type="primary">AVO1</name>
    <name evidence="5" type="ORF">OC842_006411</name>
</gene>
<dbReference type="EMBL" id="JAPDMQ010000574">
    <property type="protein sequence ID" value="KAK0522596.1"/>
    <property type="molecule type" value="Genomic_DNA"/>
</dbReference>
<dbReference type="GO" id="GO:0005546">
    <property type="term" value="F:phosphatidylinositol-4,5-bisphosphate binding"/>
    <property type="evidence" value="ECO:0007669"/>
    <property type="project" value="TreeGrafter"/>
</dbReference>
<keyword evidence="5" id="KW-0808">Transferase</keyword>
<evidence type="ECO:0000259" key="3">
    <source>
        <dbReference type="Pfam" id="PF16978"/>
    </source>
</evidence>
<feature type="compositionally biased region" description="Low complexity" evidence="2">
    <location>
        <begin position="113"/>
        <end position="125"/>
    </location>
</feature>
<evidence type="ECO:0000256" key="2">
    <source>
        <dbReference type="SAM" id="MobiDB-lite"/>
    </source>
</evidence>
<organism evidence="5 6">
    <name type="scientific">Tilletia horrida</name>
    <dbReference type="NCBI Taxonomy" id="155126"/>
    <lineage>
        <taxon>Eukaryota</taxon>
        <taxon>Fungi</taxon>
        <taxon>Dikarya</taxon>
        <taxon>Basidiomycota</taxon>
        <taxon>Ustilaginomycotina</taxon>
        <taxon>Exobasidiomycetes</taxon>
        <taxon>Tilletiales</taxon>
        <taxon>Tilletiaceae</taxon>
        <taxon>Tilletia</taxon>
    </lineage>
</organism>
<dbReference type="Pfam" id="PF16978">
    <property type="entry name" value="CRIM"/>
    <property type="match status" value="1"/>
</dbReference>
<dbReference type="GO" id="GO:0005886">
    <property type="term" value="C:plasma membrane"/>
    <property type="evidence" value="ECO:0007669"/>
    <property type="project" value="TreeGrafter"/>
</dbReference>
<dbReference type="Proteomes" id="UP001176521">
    <property type="component" value="Unassembled WGS sequence"/>
</dbReference>
<feature type="compositionally biased region" description="Pro residues" evidence="2">
    <location>
        <begin position="286"/>
        <end position="296"/>
    </location>
</feature>